<feature type="domain" description="Integrator complex subunit 4/Protein SIEL C-terminal Ig-like" evidence="3">
    <location>
        <begin position="858"/>
        <end position="978"/>
    </location>
</feature>
<protein>
    <submittedName>
        <fullName evidence="4">Integrator complex subunit</fullName>
    </submittedName>
</protein>
<dbReference type="PANTHER" id="PTHR20938:SF0">
    <property type="entry name" value="INTEGRATOR COMPLEX SUBUNIT 4"/>
    <property type="match status" value="1"/>
</dbReference>
<name>A0A7J6WTR8_THATH</name>
<dbReference type="GO" id="GO:0005634">
    <property type="term" value="C:nucleus"/>
    <property type="evidence" value="ECO:0007669"/>
    <property type="project" value="UniProtKB-SubCell"/>
</dbReference>
<dbReference type="GO" id="GO:0010496">
    <property type="term" value="P:intercellular transport"/>
    <property type="evidence" value="ECO:0007669"/>
    <property type="project" value="TreeGrafter"/>
</dbReference>
<dbReference type="EMBL" id="JABWDY010010271">
    <property type="protein sequence ID" value="KAF5200801.1"/>
    <property type="molecule type" value="Genomic_DNA"/>
</dbReference>
<dbReference type="GO" id="GO:0005768">
    <property type="term" value="C:endosome"/>
    <property type="evidence" value="ECO:0007669"/>
    <property type="project" value="TreeGrafter"/>
</dbReference>
<dbReference type="InterPro" id="IPR057412">
    <property type="entry name" value="INTS4_C"/>
</dbReference>
<dbReference type="InterPro" id="IPR011989">
    <property type="entry name" value="ARM-like"/>
</dbReference>
<dbReference type="Pfam" id="PF25458">
    <property type="entry name" value="INTS4_C"/>
    <property type="match status" value="1"/>
</dbReference>
<gene>
    <name evidence="4" type="ORF">FRX31_009616</name>
</gene>
<dbReference type="Proteomes" id="UP000554482">
    <property type="component" value="Unassembled WGS sequence"/>
</dbReference>
<evidence type="ECO:0000313" key="4">
    <source>
        <dbReference type="EMBL" id="KAF5200801.1"/>
    </source>
</evidence>
<evidence type="ECO:0000256" key="1">
    <source>
        <dbReference type="ARBA" id="ARBA00004123"/>
    </source>
</evidence>
<comment type="subcellular location">
    <subcellularLocation>
        <location evidence="1">Nucleus</location>
    </subcellularLocation>
</comment>
<dbReference type="InterPro" id="IPR016024">
    <property type="entry name" value="ARM-type_fold"/>
</dbReference>
<organism evidence="4 5">
    <name type="scientific">Thalictrum thalictroides</name>
    <name type="common">Rue-anemone</name>
    <name type="synonym">Anemone thalictroides</name>
    <dbReference type="NCBI Taxonomy" id="46969"/>
    <lineage>
        <taxon>Eukaryota</taxon>
        <taxon>Viridiplantae</taxon>
        <taxon>Streptophyta</taxon>
        <taxon>Embryophyta</taxon>
        <taxon>Tracheophyta</taxon>
        <taxon>Spermatophyta</taxon>
        <taxon>Magnoliopsida</taxon>
        <taxon>Ranunculales</taxon>
        <taxon>Ranunculaceae</taxon>
        <taxon>Thalictroideae</taxon>
        <taxon>Thalictrum</taxon>
    </lineage>
</organism>
<dbReference type="SUPFAM" id="SSF48371">
    <property type="entry name" value="ARM repeat"/>
    <property type="match status" value="1"/>
</dbReference>
<accession>A0A7J6WTR8</accession>
<comment type="caution">
    <text evidence="4">The sequence shown here is derived from an EMBL/GenBank/DDBJ whole genome shotgun (WGS) entry which is preliminary data.</text>
</comment>
<evidence type="ECO:0000259" key="3">
    <source>
        <dbReference type="Pfam" id="PF25458"/>
    </source>
</evidence>
<sequence>METERLVWEKCDRELSCYTNIDSSDKTHLCCLKALASVRALIVNSSTSDETISRVLDTLVRILHHDQENIHHHVLKLLSDLALHRDLSHTTIFDTVYAYALGRKDASPLTAEALAVIVTSMERSQSFSKLSSSSELSENLFLLLCSSSSVSVRSWIILNAKRFNVGTCLLVTVFLGFTSDPYPYVRRAALDGLVSLKELANVQKHDLIESCYDRAVELLIDTNECVRSAATRVTIRYDCYPEEAADLPQLKESKVSEWGVVLATLYNEVGDKGWLDAVFIQVCAMVRDTSVEVRTVAFASLGQMKLVSEDLLLQTLSKKITIHFKKRKTIVLCTSKKFDLPASNVAGVFVHGLEDEFSEVRKSTCISLGKLTISYVQFAEEALNLLMDMLNDDITEVRLQCLQTMYHMATLDCLKVQQLHMHMFLSTLVDSNTLIRCATRKVLRLMKLTNLDMFNSAINGLLTNLDSYVEDEADIFNVLFKIGRGHSNFAVNFVKETFDEIEPSCEGELRIDKARVAAILVLAIAASLTHEQHISSILRRVLTYAIPFLGRISYSLRDVMSQDTLFAYLSYCSRFLHSPIAEIFGQEEHCFSVVEDASNPYSKEIIKHVTPLHQVSYGTSEINCQDNSWDPSHTFSSQEYQQKEATHAIGPVLKIVADTWPLIKSGCTDEVCRALRDCKEELATLSVDSDESDAGLLAFAYQYVRSMKLLGKVWMHFYPPRKFIGSRTGLLDLLVEKLDMNLRRMRYGFWGFSVEEELHILEFILLICVLRLSKPDICYRPTILKRLRSTLSCVEHLCQKGSIKPSDFARELNSFCQEESSDDDGLYYAFSSKRLVELFSLQQFVLGEKLKHIKADLSVPDNDSENPLPFIAGFPAAIPFEIWLHNVCSEDRLWLKLTVEEFTQYVFLTFDKHEDNDCLKKVALNVPFYTTPKAASFSLRACIGKECLFDDLQMAKGLGGPKHELTYLCNEKEVYFVTRS</sequence>
<reference evidence="4 5" key="1">
    <citation type="submission" date="2020-06" db="EMBL/GenBank/DDBJ databases">
        <title>Transcriptomic and genomic resources for Thalictrum thalictroides and T. hernandezii: Facilitating candidate gene discovery in an emerging model plant lineage.</title>
        <authorList>
            <person name="Arias T."/>
            <person name="Riano-Pachon D.M."/>
            <person name="Di Stilio V.S."/>
        </authorList>
    </citation>
    <scope>NUCLEOTIDE SEQUENCE [LARGE SCALE GENOMIC DNA]</scope>
    <source>
        <strain evidence="5">cv. WT478/WT964</strain>
        <tissue evidence="4">Leaves</tissue>
    </source>
</reference>
<evidence type="ECO:0000313" key="5">
    <source>
        <dbReference type="Proteomes" id="UP000554482"/>
    </source>
</evidence>
<dbReference type="PANTHER" id="PTHR20938">
    <property type="entry name" value="INTEGRATOR COMPLEX SUBUNIT 4"/>
    <property type="match status" value="1"/>
</dbReference>
<keyword evidence="5" id="KW-1185">Reference proteome</keyword>
<dbReference type="Gene3D" id="1.25.10.10">
    <property type="entry name" value="Leucine-rich Repeat Variant"/>
    <property type="match status" value="1"/>
</dbReference>
<proteinExistence type="predicted"/>
<dbReference type="OrthoDB" id="18190at2759"/>
<dbReference type="AlphaFoldDB" id="A0A7J6WTR8"/>
<keyword evidence="2" id="KW-0539">Nucleus</keyword>
<evidence type="ECO:0000256" key="2">
    <source>
        <dbReference type="ARBA" id="ARBA00023242"/>
    </source>
</evidence>